<protein>
    <recommendedName>
        <fullName evidence="8">PilZ domain-containing protein</fullName>
    </recommendedName>
</protein>
<reference evidence="6 7" key="1">
    <citation type="journal article" date="2010" name="Proc. Natl. Acad. Sci. U.S.A.">
        <title>A Nitrospira metagenome illuminates the physiology and evolution of globally important nitrite-oxidizing bacteria.</title>
        <authorList>
            <person name="Lucker S."/>
            <person name="Wagner M."/>
            <person name="Maixner F."/>
            <person name="Pelletier E."/>
            <person name="Koch H."/>
            <person name="Vacherie B."/>
            <person name="Rattei T."/>
            <person name="Sinninghe Damste J."/>
            <person name="Spieck E."/>
            <person name="Le Paslier D."/>
            <person name="Daims H."/>
        </authorList>
    </citation>
    <scope>NUCLEOTIDE SEQUENCE [LARGE SCALE GENOMIC DNA]</scope>
</reference>
<dbReference type="Pfam" id="PF07238">
    <property type="entry name" value="PilZ"/>
    <property type="match status" value="1"/>
</dbReference>
<dbReference type="HOGENOM" id="CLU_1168990_0_0_0"/>
<feature type="domain" description="Type III secretion system flagellar brake protein YcgR PilZN" evidence="5">
    <location>
        <begin position="16"/>
        <end position="99"/>
    </location>
</feature>
<sequence>MSELVIHRHPSSFLSVGLSLQLSVPQDDTRGQYGSSVLGWKHRSWIVCEWPFHLGQPIPCVRGTLCLLRYIHEGNMIGYRTEVLEAQMQPFPFLLLAFPSELEEVPLRKHGRVSAREPIVLSVVQEFASNQPNEPPIRIGGLLKDLSASGCAVLIQRPVQDFYPGMALRVEFEITGTGHVNNLTGVVRNLSPLADGTHLGLEFRFDGKETIEYRGWGGSVRNALESFVHRKHAFESA</sequence>
<keyword evidence="2" id="KW-0547">Nucleotide-binding</keyword>
<dbReference type="Pfam" id="PF12945">
    <property type="entry name" value="PilZNR"/>
    <property type="match status" value="1"/>
</dbReference>
<organism evidence="6 7">
    <name type="scientific">Nitrospira defluvii</name>
    <dbReference type="NCBI Taxonomy" id="330214"/>
    <lineage>
        <taxon>Bacteria</taxon>
        <taxon>Pseudomonadati</taxon>
        <taxon>Nitrospirota</taxon>
        <taxon>Nitrospiria</taxon>
        <taxon>Nitrospirales</taxon>
        <taxon>Nitrospiraceae</taxon>
        <taxon>Nitrospira</taxon>
    </lineage>
</organism>
<keyword evidence="1" id="KW-0973">c-di-GMP</keyword>
<proteinExistence type="predicted"/>
<feature type="domain" description="PilZ" evidence="4">
    <location>
        <begin position="131"/>
        <end position="204"/>
    </location>
</feature>
<gene>
    <name evidence="6" type="ORF">NIDE2325</name>
</gene>
<dbReference type="Gene3D" id="2.30.110.10">
    <property type="entry name" value="Electron Transport, Fmn-binding Protein, Chain A"/>
    <property type="match status" value="1"/>
</dbReference>
<evidence type="ECO:0000256" key="2">
    <source>
        <dbReference type="ARBA" id="ARBA00022741"/>
    </source>
</evidence>
<accession>D8PFK1</accession>
<dbReference type="EMBL" id="FP929003">
    <property type="protein sequence ID" value="CBK42038.1"/>
    <property type="molecule type" value="Genomic_DNA"/>
</dbReference>
<dbReference type="AlphaFoldDB" id="D8PFK1"/>
<evidence type="ECO:0000313" key="7">
    <source>
        <dbReference type="Proteomes" id="UP000001660"/>
    </source>
</evidence>
<dbReference type="KEGG" id="nde:NIDE2325"/>
<evidence type="ECO:0000256" key="1">
    <source>
        <dbReference type="ARBA" id="ARBA00022636"/>
    </source>
</evidence>
<dbReference type="SUPFAM" id="SSF141371">
    <property type="entry name" value="PilZ domain-like"/>
    <property type="match status" value="2"/>
</dbReference>
<dbReference type="InterPro" id="IPR009926">
    <property type="entry name" value="T3SS_YcgR_PilZN"/>
</dbReference>
<dbReference type="STRING" id="330214.NIDE2325"/>
<evidence type="ECO:0000313" key="6">
    <source>
        <dbReference type="EMBL" id="CBK42038.1"/>
    </source>
</evidence>
<evidence type="ECO:0000256" key="3">
    <source>
        <dbReference type="ARBA" id="ARBA00023143"/>
    </source>
</evidence>
<dbReference type="eggNOG" id="COG5581">
    <property type="taxonomic scope" value="Bacteria"/>
</dbReference>
<evidence type="ECO:0000259" key="5">
    <source>
        <dbReference type="Pfam" id="PF12945"/>
    </source>
</evidence>
<dbReference type="Gene3D" id="2.40.10.220">
    <property type="entry name" value="predicted glycosyltransferase like domains"/>
    <property type="match status" value="1"/>
</dbReference>
<evidence type="ECO:0000259" key="4">
    <source>
        <dbReference type="Pfam" id="PF07238"/>
    </source>
</evidence>
<dbReference type="Proteomes" id="UP000001660">
    <property type="component" value="Chromosome"/>
</dbReference>
<dbReference type="GO" id="GO:0035438">
    <property type="term" value="F:cyclic-di-GMP binding"/>
    <property type="evidence" value="ECO:0007669"/>
    <property type="project" value="InterPro"/>
</dbReference>
<evidence type="ECO:0008006" key="8">
    <source>
        <dbReference type="Google" id="ProtNLM"/>
    </source>
</evidence>
<keyword evidence="7" id="KW-1185">Reference proteome</keyword>
<dbReference type="InterPro" id="IPR009875">
    <property type="entry name" value="PilZ_domain"/>
</dbReference>
<keyword evidence="3" id="KW-0975">Bacterial flagellum</keyword>
<name>D8PFK1_9BACT</name>
<dbReference type="InterPro" id="IPR012349">
    <property type="entry name" value="Split_barrel_FMN-bd"/>
</dbReference>
<dbReference type="OrthoDB" id="9784636at2"/>